<dbReference type="CDD" id="cd17535">
    <property type="entry name" value="REC_NarL-like"/>
    <property type="match status" value="1"/>
</dbReference>
<organism evidence="8 9">
    <name type="scientific">Alicyclobacillus tolerans</name>
    <dbReference type="NCBI Taxonomy" id="90970"/>
    <lineage>
        <taxon>Bacteria</taxon>
        <taxon>Bacillati</taxon>
        <taxon>Bacillota</taxon>
        <taxon>Bacilli</taxon>
        <taxon>Bacillales</taxon>
        <taxon>Alicyclobacillaceae</taxon>
        <taxon>Alicyclobacillus</taxon>
    </lineage>
</organism>
<dbReference type="InterPro" id="IPR011006">
    <property type="entry name" value="CheY-like_superfamily"/>
</dbReference>
<feature type="domain" description="HTH luxR-type" evidence="6">
    <location>
        <begin position="141"/>
        <end position="206"/>
    </location>
</feature>
<evidence type="ECO:0000259" key="7">
    <source>
        <dbReference type="PROSITE" id="PS50110"/>
    </source>
</evidence>
<dbReference type="InterPro" id="IPR058245">
    <property type="entry name" value="NreC/VraR/RcsB-like_REC"/>
</dbReference>
<dbReference type="CDD" id="cd06170">
    <property type="entry name" value="LuxR_C_like"/>
    <property type="match status" value="1"/>
</dbReference>
<feature type="domain" description="Response regulatory" evidence="7">
    <location>
        <begin position="4"/>
        <end position="120"/>
    </location>
</feature>
<reference evidence="8 9" key="1">
    <citation type="submission" date="2023-07" db="EMBL/GenBank/DDBJ databases">
        <title>Genomic Encyclopedia of Type Strains, Phase IV (KMG-IV): sequencing the most valuable type-strain genomes for metagenomic binning, comparative biology and taxonomic classification.</title>
        <authorList>
            <person name="Goeker M."/>
        </authorList>
    </citation>
    <scope>NUCLEOTIDE SEQUENCE [LARGE SCALE GENOMIC DNA]</scope>
    <source>
        <strain evidence="8 9">DSM 25924</strain>
    </source>
</reference>
<dbReference type="PROSITE" id="PS50043">
    <property type="entry name" value="HTH_LUXR_2"/>
    <property type="match status" value="1"/>
</dbReference>
<dbReference type="Proteomes" id="UP001229209">
    <property type="component" value="Unassembled WGS sequence"/>
</dbReference>
<dbReference type="RefSeq" id="WP_306953592.1">
    <property type="nucleotide sequence ID" value="NZ_JAURUO010000004.1"/>
</dbReference>
<comment type="caution">
    <text evidence="8">The sequence shown here is derived from an EMBL/GenBank/DDBJ whole genome shotgun (WGS) entry which is preliminary data.</text>
</comment>
<dbReference type="PRINTS" id="PR00038">
    <property type="entry name" value="HTHLUXR"/>
</dbReference>
<dbReference type="InterPro" id="IPR016032">
    <property type="entry name" value="Sig_transdc_resp-reg_C-effctor"/>
</dbReference>
<dbReference type="Gene3D" id="3.40.50.2300">
    <property type="match status" value="1"/>
</dbReference>
<dbReference type="PROSITE" id="PS50110">
    <property type="entry name" value="RESPONSE_REGULATORY"/>
    <property type="match status" value="1"/>
</dbReference>
<dbReference type="SUPFAM" id="SSF46894">
    <property type="entry name" value="C-terminal effector domain of the bipartite response regulators"/>
    <property type="match status" value="1"/>
</dbReference>
<dbReference type="SMART" id="SM00448">
    <property type="entry name" value="REC"/>
    <property type="match status" value="1"/>
</dbReference>
<evidence type="ECO:0000256" key="3">
    <source>
        <dbReference type="ARBA" id="ARBA00023125"/>
    </source>
</evidence>
<dbReference type="PROSITE" id="PS00622">
    <property type="entry name" value="HTH_LUXR_1"/>
    <property type="match status" value="1"/>
</dbReference>
<keyword evidence="1 5" id="KW-0597">Phosphoprotein</keyword>
<evidence type="ECO:0000313" key="8">
    <source>
        <dbReference type="EMBL" id="MDP9728028.1"/>
    </source>
</evidence>
<proteinExistence type="predicted"/>
<dbReference type="Pfam" id="PF00072">
    <property type="entry name" value="Response_reg"/>
    <property type="match status" value="1"/>
</dbReference>
<dbReference type="InterPro" id="IPR039420">
    <property type="entry name" value="WalR-like"/>
</dbReference>
<evidence type="ECO:0000256" key="1">
    <source>
        <dbReference type="ARBA" id="ARBA00022553"/>
    </source>
</evidence>
<gene>
    <name evidence="8" type="ORF">J2S04_000959</name>
</gene>
<name>A0ABT9LUT5_9BACL</name>
<dbReference type="SMART" id="SM00421">
    <property type="entry name" value="HTH_LUXR"/>
    <property type="match status" value="1"/>
</dbReference>
<evidence type="ECO:0000256" key="2">
    <source>
        <dbReference type="ARBA" id="ARBA00023015"/>
    </source>
</evidence>
<dbReference type="InterPro" id="IPR001789">
    <property type="entry name" value="Sig_transdc_resp-reg_receiver"/>
</dbReference>
<feature type="modified residue" description="4-aspartylphosphate" evidence="5">
    <location>
        <position position="55"/>
    </location>
</feature>
<accession>A0ABT9LUT5</accession>
<evidence type="ECO:0000313" key="9">
    <source>
        <dbReference type="Proteomes" id="UP001229209"/>
    </source>
</evidence>
<evidence type="ECO:0000256" key="4">
    <source>
        <dbReference type="ARBA" id="ARBA00023163"/>
    </source>
</evidence>
<keyword evidence="3 8" id="KW-0238">DNA-binding</keyword>
<dbReference type="InterPro" id="IPR000792">
    <property type="entry name" value="Tscrpt_reg_LuxR_C"/>
</dbReference>
<dbReference type="GO" id="GO:0003677">
    <property type="term" value="F:DNA binding"/>
    <property type="evidence" value="ECO:0007669"/>
    <property type="project" value="UniProtKB-KW"/>
</dbReference>
<keyword evidence="9" id="KW-1185">Reference proteome</keyword>
<dbReference type="SUPFAM" id="SSF52172">
    <property type="entry name" value="CheY-like"/>
    <property type="match status" value="1"/>
</dbReference>
<evidence type="ECO:0000259" key="6">
    <source>
        <dbReference type="PROSITE" id="PS50043"/>
    </source>
</evidence>
<evidence type="ECO:0000256" key="5">
    <source>
        <dbReference type="PROSITE-ProRule" id="PRU00169"/>
    </source>
</evidence>
<sequence length="216" mass="24204">MPIRVLLCDDHQVLRDSLAYLCNEEPDMEVVATCSRGSELMSCVTEIPIDVILLDINLPDGNGIEFAEELKNLQERPKLIVLTMYNYDEYLFRAIRAGADGYLLKDAPVSEVLAAIRAVHAGQSALPANLTQRLIQSVRGDLPTRERLSPRETEVLQLLVNGCSNKDIAGQLYISETTVKLHISNIFRKLQVRSRSQAILVAIREGLVPHLLDYHE</sequence>
<dbReference type="PANTHER" id="PTHR43214">
    <property type="entry name" value="TWO-COMPONENT RESPONSE REGULATOR"/>
    <property type="match status" value="1"/>
</dbReference>
<dbReference type="EMBL" id="JAURUO010000004">
    <property type="protein sequence ID" value="MDP9728028.1"/>
    <property type="molecule type" value="Genomic_DNA"/>
</dbReference>
<protein>
    <submittedName>
        <fullName evidence="8">DNA-binding NarL/FixJ family response regulator</fullName>
    </submittedName>
</protein>
<keyword evidence="4" id="KW-0804">Transcription</keyword>
<keyword evidence="2" id="KW-0805">Transcription regulation</keyword>
<dbReference type="Pfam" id="PF00196">
    <property type="entry name" value="GerE"/>
    <property type="match status" value="1"/>
</dbReference>